<name>A0A3B0WK76_9ZZZZ</name>
<evidence type="ECO:0000313" key="2">
    <source>
        <dbReference type="EMBL" id="VAW43964.1"/>
    </source>
</evidence>
<organism evidence="2">
    <name type="scientific">hydrothermal vent metagenome</name>
    <dbReference type="NCBI Taxonomy" id="652676"/>
    <lineage>
        <taxon>unclassified sequences</taxon>
        <taxon>metagenomes</taxon>
        <taxon>ecological metagenomes</taxon>
    </lineage>
</organism>
<dbReference type="InterPro" id="IPR032638">
    <property type="entry name" value="Porin_5"/>
</dbReference>
<gene>
    <name evidence="2" type="ORF">MNBD_GAMMA02-473</name>
</gene>
<keyword evidence="1" id="KW-0175">Coiled coil</keyword>
<sequence>MGSATWADSTQDEIALLKEQLKILTQKIEQLEIKVENTAVDVKKVAEVKSTEHENWADRITLSGDMRYRAEYIDERDKEVRNRHRLRLRLKASTQINERLNVGFSLVSGGDNPTSANQTLDGSFTTKDFLLDQAFFDYKLSDQFNLIGGKFSHPIYKPGKTQILWDNDAMPEGLALKFNNDGWKGNLFGYAVEENSSADDVLLFGGQLNKTFDFDGGSHLIAGVSYYDYQELQGSSPFYDGEPKGNTLDSNGLIANDFNIFEASLEYKTKIANQPLSVFGTYVENMEADDLNSGYAVGFDLGKVTDPGTWHLNYSYMDIDADAVYALFNDSNFGNGDTDTKGHVLRGGYGLYKNTSLIFAYFSNEVRKDQVNNADYDRLQVDFMLKFK</sequence>
<reference evidence="2" key="1">
    <citation type="submission" date="2018-06" db="EMBL/GenBank/DDBJ databases">
        <authorList>
            <person name="Zhirakovskaya E."/>
        </authorList>
    </citation>
    <scope>NUCLEOTIDE SEQUENCE</scope>
</reference>
<evidence type="ECO:0000256" key="1">
    <source>
        <dbReference type="SAM" id="Coils"/>
    </source>
</evidence>
<evidence type="ECO:0008006" key="3">
    <source>
        <dbReference type="Google" id="ProtNLM"/>
    </source>
</evidence>
<feature type="coiled-coil region" evidence="1">
    <location>
        <begin position="7"/>
        <end position="41"/>
    </location>
</feature>
<protein>
    <recommendedName>
        <fullName evidence="3">Outer membrane receptor for ferric coprogen and ferric-rhodotorulic acid</fullName>
    </recommendedName>
</protein>
<proteinExistence type="predicted"/>
<dbReference type="SUPFAM" id="SSF56935">
    <property type="entry name" value="Porins"/>
    <property type="match status" value="1"/>
</dbReference>
<dbReference type="EMBL" id="UOFA01000053">
    <property type="protein sequence ID" value="VAW43964.1"/>
    <property type="molecule type" value="Genomic_DNA"/>
</dbReference>
<accession>A0A3B0WK76</accession>
<dbReference type="AlphaFoldDB" id="A0A3B0WK76"/>
<dbReference type="Pfam" id="PF16930">
    <property type="entry name" value="Porin_5"/>
    <property type="match status" value="2"/>
</dbReference>